<sequence>MTGPWLNAEDVGQAIDRMRGEASKAAKGDITGFMKESVDPNVLGQAAMARELADQLNRMLNEKEKRQ</sequence>
<protein>
    <submittedName>
        <fullName evidence="1">Uncharacterized protein</fullName>
    </submittedName>
</protein>
<dbReference type="EMBL" id="CP086322">
    <property type="protein sequence ID" value="UQA91768.1"/>
    <property type="molecule type" value="Genomic_DNA"/>
</dbReference>
<gene>
    <name evidence="1" type="ORF">K9S39_07765</name>
</gene>
<evidence type="ECO:0000313" key="1">
    <source>
        <dbReference type="EMBL" id="UQA91768.1"/>
    </source>
</evidence>
<keyword evidence="2" id="KW-1185">Reference proteome</keyword>
<proteinExistence type="predicted"/>
<dbReference type="Proteomes" id="UP000830115">
    <property type="component" value="Chromosome"/>
</dbReference>
<name>A0ABY4M3K7_9ACTN</name>
<reference evidence="1" key="1">
    <citation type="submission" date="2021-10" db="EMBL/GenBank/DDBJ databases">
        <title>Streptomyces nigrumlapis sp.nov.,an antimicrobial producing actinobacterium isolated from Black Gobi rocks.</title>
        <authorList>
            <person name="Wen Y."/>
            <person name="Zhang W."/>
            <person name="Liu X.G."/>
        </authorList>
    </citation>
    <scope>NUCLEOTIDE SEQUENCE</scope>
    <source>
        <strain evidence="1">ST13-2-2</strain>
    </source>
</reference>
<accession>A0ABY4M3K7</accession>
<dbReference type="RefSeq" id="WP_248862585.1">
    <property type="nucleotide sequence ID" value="NZ_CP086322.1"/>
</dbReference>
<organism evidence="1 2">
    <name type="scientific">Streptomyces halobius</name>
    <dbReference type="NCBI Taxonomy" id="2879846"/>
    <lineage>
        <taxon>Bacteria</taxon>
        <taxon>Bacillati</taxon>
        <taxon>Actinomycetota</taxon>
        <taxon>Actinomycetes</taxon>
        <taxon>Kitasatosporales</taxon>
        <taxon>Streptomycetaceae</taxon>
        <taxon>Streptomyces</taxon>
    </lineage>
</organism>
<evidence type="ECO:0000313" key="2">
    <source>
        <dbReference type="Proteomes" id="UP000830115"/>
    </source>
</evidence>